<dbReference type="GO" id="GO:0000976">
    <property type="term" value="F:transcription cis-regulatory region binding"/>
    <property type="evidence" value="ECO:0007669"/>
    <property type="project" value="InterPro"/>
</dbReference>
<keyword evidence="2" id="KW-0539">Nucleus</keyword>
<dbReference type="PANTHER" id="PTHR40621:SF7">
    <property type="entry name" value="BZIP DOMAIN-CONTAINING PROTEIN"/>
    <property type="match status" value="1"/>
</dbReference>
<feature type="compositionally biased region" description="Low complexity" evidence="4">
    <location>
        <begin position="141"/>
        <end position="153"/>
    </location>
</feature>
<dbReference type="GO" id="GO:0001228">
    <property type="term" value="F:DNA-binding transcription activator activity, RNA polymerase II-specific"/>
    <property type="evidence" value="ECO:0007669"/>
    <property type="project" value="TreeGrafter"/>
</dbReference>
<dbReference type="SUPFAM" id="SSF57959">
    <property type="entry name" value="Leucine zipper domain"/>
    <property type="match status" value="1"/>
</dbReference>
<dbReference type="PROSITE" id="PS00036">
    <property type="entry name" value="BZIP_BASIC"/>
    <property type="match status" value="1"/>
</dbReference>
<dbReference type="PANTHER" id="PTHR40621">
    <property type="entry name" value="TRANSCRIPTION FACTOR KAPC-RELATED"/>
    <property type="match status" value="1"/>
</dbReference>
<evidence type="ECO:0000256" key="3">
    <source>
        <dbReference type="SAM" id="Coils"/>
    </source>
</evidence>
<keyword evidence="7" id="KW-1185">Reference proteome</keyword>
<dbReference type="InterPro" id="IPR046347">
    <property type="entry name" value="bZIP_sf"/>
</dbReference>
<dbReference type="InterPro" id="IPR050936">
    <property type="entry name" value="AP-1-like"/>
</dbReference>
<feature type="domain" description="BZIP" evidence="5">
    <location>
        <begin position="47"/>
        <end position="62"/>
    </location>
</feature>
<dbReference type="OrthoDB" id="5374328at2759"/>
<evidence type="ECO:0000256" key="1">
    <source>
        <dbReference type="ARBA" id="ARBA00004123"/>
    </source>
</evidence>
<dbReference type="Pfam" id="PF10297">
    <property type="entry name" value="Hap4_Hap_bind"/>
    <property type="match status" value="1"/>
</dbReference>
<comment type="caution">
    <text evidence="6">The sequence shown here is derived from an EMBL/GenBank/DDBJ whole genome shotgun (WGS) entry which is preliminary data.</text>
</comment>
<evidence type="ECO:0000256" key="2">
    <source>
        <dbReference type="ARBA" id="ARBA00023242"/>
    </source>
</evidence>
<dbReference type="AlphaFoldDB" id="A0A4T0X6U7"/>
<evidence type="ECO:0000313" key="6">
    <source>
        <dbReference type="EMBL" id="TID30742.1"/>
    </source>
</evidence>
<name>A0A4T0X6U7_9ASCO</name>
<keyword evidence="3" id="KW-0175">Coiled coil</keyword>
<dbReference type="CDD" id="cd14688">
    <property type="entry name" value="bZIP_YAP"/>
    <property type="match status" value="1"/>
</dbReference>
<accession>A0A4T0X6U7</accession>
<dbReference type="Gene3D" id="1.20.5.170">
    <property type="match status" value="1"/>
</dbReference>
<protein>
    <recommendedName>
        <fullName evidence="5">BZIP domain-containing protein</fullName>
    </recommendedName>
</protein>
<evidence type="ECO:0000313" key="7">
    <source>
        <dbReference type="Proteomes" id="UP000307173"/>
    </source>
</evidence>
<proteinExistence type="predicted"/>
<reference evidence="6 7" key="1">
    <citation type="journal article" date="2019" name="Front. Genet.">
        <title>Whole-Genome Sequencing of the Opportunistic Yeast Pathogen Candida inconspicua Uncovers Its Hybrid Origin.</title>
        <authorList>
            <person name="Mixao V."/>
            <person name="Hansen A.P."/>
            <person name="Saus E."/>
            <person name="Boekhout T."/>
            <person name="Lass-Florl C."/>
            <person name="Gabaldon T."/>
        </authorList>
    </citation>
    <scope>NUCLEOTIDE SEQUENCE [LARGE SCALE GENOMIC DNA]</scope>
    <source>
        <strain evidence="6 7">CBS 180</strain>
    </source>
</reference>
<dbReference type="SMART" id="SM00338">
    <property type="entry name" value="BRLZ"/>
    <property type="match status" value="1"/>
</dbReference>
<dbReference type="EMBL" id="SELW01000121">
    <property type="protein sequence ID" value="TID30742.1"/>
    <property type="molecule type" value="Genomic_DNA"/>
</dbReference>
<dbReference type="InterPro" id="IPR004827">
    <property type="entry name" value="bZIP"/>
</dbReference>
<evidence type="ECO:0000256" key="4">
    <source>
        <dbReference type="SAM" id="MobiDB-lite"/>
    </source>
</evidence>
<feature type="region of interest" description="Disordered" evidence="4">
    <location>
        <begin position="27"/>
        <end position="57"/>
    </location>
</feature>
<gene>
    <name evidence="6" type="ORF">CANINC_000658</name>
</gene>
<sequence>MLAVAPKGNVNMNNDKPITKIQLSKDWVLPPRPKPGRKPCDDVPSSKRKAQNRAAQRAFRERRANRVTELEDKIMEMERQFAIREGTLNNQLQALQKENNTLRNRIEELEKTGGNKDNSLIEKLNSFTPMAPVPLSKKRSNASASASGSVSASSSVSPLEIDFTNIFTQPLKKMKKLPSTTTTLIDESRTSFSIPFESCGFCSDDTPCVCRELDNDAKSKAKAEEIERKERELIAELTRSSSNNSSTNNNNSLPTCTGDPGTCGACQADPLASKFCETVVSKTSRSSSIISTTPSQTRLPSIAELELGKYVPIADAYRTIKNHVDLQRIGIEPIAASLHTRGRLVGVDSVVSCLRELDRSFAGGDGSR</sequence>
<evidence type="ECO:0000259" key="5">
    <source>
        <dbReference type="PROSITE" id="PS00036"/>
    </source>
</evidence>
<organism evidence="6 7">
    <name type="scientific">Pichia inconspicua</name>
    <dbReference type="NCBI Taxonomy" id="52247"/>
    <lineage>
        <taxon>Eukaryota</taxon>
        <taxon>Fungi</taxon>
        <taxon>Dikarya</taxon>
        <taxon>Ascomycota</taxon>
        <taxon>Saccharomycotina</taxon>
        <taxon>Pichiomycetes</taxon>
        <taxon>Pichiales</taxon>
        <taxon>Pichiaceae</taxon>
        <taxon>Pichia</taxon>
    </lineage>
</organism>
<feature type="region of interest" description="Disordered" evidence="4">
    <location>
        <begin position="132"/>
        <end position="153"/>
    </location>
</feature>
<dbReference type="InterPro" id="IPR018287">
    <property type="entry name" value="Hap4_TF_heteromerisation"/>
</dbReference>
<comment type="subcellular location">
    <subcellularLocation>
        <location evidence="1">Nucleus</location>
    </subcellularLocation>
</comment>
<feature type="coiled-coil region" evidence="3">
    <location>
        <begin position="60"/>
        <end position="112"/>
    </location>
</feature>
<dbReference type="STRING" id="52247.A0A4T0X6U7"/>
<dbReference type="Proteomes" id="UP000307173">
    <property type="component" value="Unassembled WGS sequence"/>
</dbReference>
<dbReference type="GO" id="GO:0090575">
    <property type="term" value="C:RNA polymerase II transcription regulator complex"/>
    <property type="evidence" value="ECO:0007669"/>
    <property type="project" value="TreeGrafter"/>
</dbReference>